<reference evidence="1 2" key="1">
    <citation type="submission" date="2023-01" db="EMBL/GenBank/DDBJ databases">
        <authorList>
            <person name="Whitehead M."/>
        </authorList>
    </citation>
    <scope>NUCLEOTIDE SEQUENCE [LARGE SCALE GENOMIC DNA]</scope>
</reference>
<dbReference type="AlphaFoldDB" id="A0AAV0W2Q3"/>
<sequence>MNTIGRVSYMASPVHQRRAEVYGGRRRVIVSGGSLVAVAVRPSDRSGPRLPPVTETRTVGLRPVGATPTARRTRPACQPPSQIRAIYRLTFAHLLVSRLGRRFRRTILRAAWRAPGASLSP</sequence>
<protein>
    <submittedName>
        <fullName evidence="1">Uncharacterized protein</fullName>
    </submittedName>
</protein>
<accession>A0AAV0W2Q3</accession>
<evidence type="ECO:0000313" key="2">
    <source>
        <dbReference type="Proteomes" id="UP001160148"/>
    </source>
</evidence>
<dbReference type="Proteomes" id="UP001160148">
    <property type="component" value="Unassembled WGS sequence"/>
</dbReference>
<dbReference type="EMBL" id="CARXXK010000001">
    <property type="protein sequence ID" value="CAI6350052.1"/>
    <property type="molecule type" value="Genomic_DNA"/>
</dbReference>
<evidence type="ECO:0000313" key="1">
    <source>
        <dbReference type="EMBL" id="CAI6350052.1"/>
    </source>
</evidence>
<name>A0AAV0W2Q3_9HEMI</name>
<organism evidence="1 2">
    <name type="scientific">Macrosiphum euphorbiae</name>
    <name type="common">potato aphid</name>
    <dbReference type="NCBI Taxonomy" id="13131"/>
    <lineage>
        <taxon>Eukaryota</taxon>
        <taxon>Metazoa</taxon>
        <taxon>Ecdysozoa</taxon>
        <taxon>Arthropoda</taxon>
        <taxon>Hexapoda</taxon>
        <taxon>Insecta</taxon>
        <taxon>Pterygota</taxon>
        <taxon>Neoptera</taxon>
        <taxon>Paraneoptera</taxon>
        <taxon>Hemiptera</taxon>
        <taxon>Sternorrhyncha</taxon>
        <taxon>Aphidomorpha</taxon>
        <taxon>Aphidoidea</taxon>
        <taxon>Aphididae</taxon>
        <taxon>Macrosiphini</taxon>
        <taxon>Macrosiphum</taxon>
    </lineage>
</organism>
<comment type="caution">
    <text evidence="1">The sequence shown here is derived from an EMBL/GenBank/DDBJ whole genome shotgun (WGS) entry which is preliminary data.</text>
</comment>
<gene>
    <name evidence="1" type="ORF">MEUPH1_LOCUS6552</name>
</gene>
<keyword evidence="2" id="KW-1185">Reference proteome</keyword>
<proteinExistence type="predicted"/>